<evidence type="ECO:0000256" key="3">
    <source>
        <dbReference type="ARBA" id="ARBA00022692"/>
    </source>
</evidence>
<dbReference type="InterPro" id="IPR010227">
    <property type="entry name" value="NADH_Q_OxRdtase_chainM/4"/>
</dbReference>
<accession>A0A2P7MVL6</accession>
<dbReference type="GO" id="GO:0042773">
    <property type="term" value="P:ATP synthesis coupled electron transport"/>
    <property type="evidence" value="ECO:0007669"/>
    <property type="project" value="InterPro"/>
</dbReference>
<feature type="transmembrane region" description="Helical" evidence="8">
    <location>
        <begin position="368"/>
        <end position="389"/>
    </location>
</feature>
<feature type="transmembrane region" description="Helical" evidence="8">
    <location>
        <begin position="71"/>
        <end position="92"/>
    </location>
</feature>
<evidence type="ECO:0000313" key="11">
    <source>
        <dbReference type="Proteomes" id="UP000243002"/>
    </source>
</evidence>
<keyword evidence="3 7" id="KW-0812">Transmembrane</keyword>
<proteinExistence type="inferred from homology"/>
<feature type="transmembrane region" description="Helical" evidence="8">
    <location>
        <begin position="200"/>
        <end position="218"/>
    </location>
</feature>
<feature type="domain" description="NADH:quinone oxidoreductase/Mrp antiporter transmembrane" evidence="9">
    <location>
        <begin position="122"/>
        <end position="420"/>
    </location>
</feature>
<dbReference type="GO" id="GO:0003954">
    <property type="term" value="F:NADH dehydrogenase activity"/>
    <property type="evidence" value="ECO:0007669"/>
    <property type="project" value="TreeGrafter"/>
</dbReference>
<name>A0A2P7MVL6_9CYAN</name>
<dbReference type="GO" id="GO:0008137">
    <property type="term" value="F:NADH dehydrogenase (ubiquinone) activity"/>
    <property type="evidence" value="ECO:0007669"/>
    <property type="project" value="InterPro"/>
</dbReference>
<dbReference type="OrthoDB" id="9811718at2"/>
<evidence type="ECO:0000259" key="9">
    <source>
        <dbReference type="Pfam" id="PF00361"/>
    </source>
</evidence>
<evidence type="ECO:0000256" key="7">
    <source>
        <dbReference type="RuleBase" id="RU000320"/>
    </source>
</evidence>
<evidence type="ECO:0000256" key="2">
    <source>
        <dbReference type="ARBA" id="ARBA00009025"/>
    </source>
</evidence>
<feature type="transmembrane region" description="Helical" evidence="8">
    <location>
        <begin position="409"/>
        <end position="428"/>
    </location>
</feature>
<dbReference type="GO" id="GO:0048039">
    <property type="term" value="F:ubiquinone binding"/>
    <property type="evidence" value="ECO:0007669"/>
    <property type="project" value="TreeGrafter"/>
</dbReference>
<keyword evidence="11" id="KW-1185">Reference proteome</keyword>
<feature type="transmembrane region" description="Helical" evidence="8">
    <location>
        <begin position="158"/>
        <end position="180"/>
    </location>
</feature>
<reference evidence="10 11" key="1">
    <citation type="journal article" date="2018" name="Environ. Microbiol.">
        <title>Ecological and genomic features of two widespread freshwater picocyanobacteria.</title>
        <authorList>
            <person name="Cabello-Yeves P.J."/>
            <person name="Picazo A."/>
            <person name="Camacho A."/>
            <person name="Callieri C."/>
            <person name="Rosselli R."/>
            <person name="Roda-Garcia J.J."/>
            <person name="Coutinho F.H."/>
            <person name="Rodriguez-Valera F."/>
        </authorList>
    </citation>
    <scope>NUCLEOTIDE SEQUENCE [LARGE SCALE GENOMIC DNA]</scope>
    <source>
        <strain evidence="10 11">Tous</strain>
    </source>
</reference>
<dbReference type="EC" id="1.6.5.3" evidence="10"/>
<comment type="caution">
    <text evidence="10">The sequence shown here is derived from an EMBL/GenBank/DDBJ whole genome shotgun (WGS) entry which is preliminary data.</text>
</comment>
<dbReference type="EMBL" id="PXXO01000007">
    <property type="protein sequence ID" value="PSJ05249.1"/>
    <property type="molecule type" value="Genomic_DNA"/>
</dbReference>
<feature type="transmembrane region" description="Helical" evidence="8">
    <location>
        <begin position="326"/>
        <end position="347"/>
    </location>
</feature>
<sequence>MTSSPLLLLLLIPGVAGLLLSRLPEGRPALVRSLAALAALAQFLVGVYCWLQPPADLSLTWLPRLGLALELGLDGISLPLVLLTALLTAMAVLASPADQGRSRLYFSLMLATNFGVVGAFLARNALLFVLAFELVLIPTTLLVAIWGGERRAGAATRFLLYGAVSGLSLLGGVLAFGWLGQGAASSTVSFSFEALAATPLAPAAQAWVLALLLLAFGLKLPVVPLHGWQPFSYSQAPAPVVMLLGGAVSKLGAYGLLRFGVGLLPDAWTAFSPWIAAAGAISAVYGALNAVAATDMRRLMAYSSLGHMGLLVLALAAATPLSLQGVMAQVIAHGLIVALLFACVELIQRKTGTTVIAELSGLLNPIRGLPFTMGLLLLALMAAAGIPGLAGFPAELLVFEGSWTVFPRATLVCLVASGFTAVYAVRLFNRVGFGRLDNSRADWQGTSLGERLPAVVLTLLVLLTGLWPLGLTGWSETATAALALRTQLPV</sequence>
<organism evidence="10 11">
    <name type="scientific">Cyanobium usitatum str. Tous</name>
    <dbReference type="NCBI Taxonomy" id="2116684"/>
    <lineage>
        <taxon>Bacteria</taxon>
        <taxon>Bacillati</taxon>
        <taxon>Cyanobacteriota</taxon>
        <taxon>Cyanophyceae</taxon>
        <taxon>Synechococcales</taxon>
        <taxon>Prochlorococcaceae</taxon>
        <taxon>Cyanobium</taxon>
    </lineage>
</organism>
<dbReference type="Proteomes" id="UP000243002">
    <property type="component" value="Unassembled WGS sequence"/>
</dbReference>
<feature type="transmembrane region" description="Helical" evidence="8">
    <location>
        <begin position="127"/>
        <end position="146"/>
    </location>
</feature>
<dbReference type="Pfam" id="PF00361">
    <property type="entry name" value="Proton_antipo_M"/>
    <property type="match status" value="1"/>
</dbReference>
<keyword evidence="5 8" id="KW-0472">Membrane</keyword>
<dbReference type="AlphaFoldDB" id="A0A2P7MVL6"/>
<dbReference type="InterPro" id="IPR001750">
    <property type="entry name" value="ND/Mrp_TM"/>
</dbReference>
<comment type="similarity">
    <text evidence="2">Belongs to the complex I subunit 4 family.</text>
</comment>
<dbReference type="GO" id="GO:0015990">
    <property type="term" value="P:electron transport coupled proton transport"/>
    <property type="evidence" value="ECO:0007669"/>
    <property type="project" value="TreeGrafter"/>
</dbReference>
<evidence type="ECO:0000256" key="4">
    <source>
        <dbReference type="ARBA" id="ARBA00022989"/>
    </source>
</evidence>
<comment type="subcellular location">
    <subcellularLocation>
        <location evidence="1">Endomembrane system</location>
        <topology evidence="1">Multi-pass membrane protein</topology>
    </subcellularLocation>
    <subcellularLocation>
        <location evidence="7">Membrane</location>
        <topology evidence="7">Multi-pass membrane protein</topology>
    </subcellularLocation>
</comment>
<dbReference type="GO" id="GO:0016020">
    <property type="term" value="C:membrane"/>
    <property type="evidence" value="ECO:0007669"/>
    <property type="project" value="UniProtKB-SubCell"/>
</dbReference>
<gene>
    <name evidence="10" type="ORF">C7K55_07955</name>
</gene>
<feature type="transmembrane region" description="Helical" evidence="8">
    <location>
        <begin position="6"/>
        <end position="23"/>
    </location>
</feature>
<comment type="function">
    <text evidence="6">NDH-1 shuttles electrons from NAD(P)H, via FMN and iron-sulfur (Fe-S) centers, to quinones in the respiratory chain. The immediate electron acceptor for the enzyme in this species is believed to be plastoquinone. Couples the redox reaction to proton translocation (for every two electrons transferred, four hydrogen ions are translocated across the cytoplasmic membrane), and thus conserves the redox energy in a proton gradient.</text>
</comment>
<evidence type="ECO:0000256" key="5">
    <source>
        <dbReference type="ARBA" id="ARBA00023136"/>
    </source>
</evidence>
<dbReference type="NCBIfam" id="TIGR01972">
    <property type="entry name" value="NDH_I_M"/>
    <property type="match status" value="1"/>
</dbReference>
<protein>
    <submittedName>
        <fullName evidence="10">NAD(P)H-quinone oxidoreductase subunit D4</fullName>
        <ecNumber evidence="10">1.6.5.3</ecNumber>
    </submittedName>
</protein>
<evidence type="ECO:0000256" key="6">
    <source>
        <dbReference type="ARBA" id="ARBA00025624"/>
    </source>
</evidence>
<feature type="transmembrane region" description="Helical" evidence="8">
    <location>
        <begin position="271"/>
        <end position="292"/>
    </location>
</feature>
<evidence type="ECO:0000256" key="8">
    <source>
        <dbReference type="SAM" id="Phobius"/>
    </source>
</evidence>
<evidence type="ECO:0000313" key="10">
    <source>
        <dbReference type="EMBL" id="PSJ05249.1"/>
    </source>
</evidence>
<feature type="transmembrane region" description="Helical" evidence="8">
    <location>
        <begin position="104"/>
        <end position="121"/>
    </location>
</feature>
<dbReference type="PANTHER" id="PTHR43507">
    <property type="entry name" value="NADH-UBIQUINONE OXIDOREDUCTASE CHAIN 4"/>
    <property type="match status" value="1"/>
</dbReference>
<keyword evidence="10" id="KW-0560">Oxidoreductase</keyword>
<keyword evidence="4 8" id="KW-1133">Transmembrane helix</keyword>
<feature type="transmembrane region" description="Helical" evidence="8">
    <location>
        <begin position="30"/>
        <end position="51"/>
    </location>
</feature>
<dbReference type="InterPro" id="IPR003918">
    <property type="entry name" value="NADH_UbQ_OxRdtase"/>
</dbReference>
<dbReference type="PANTHER" id="PTHR43507:SF21">
    <property type="entry name" value="NAD(P)H-QUINONE OXIDOREDUCTASE CHAIN 4, CHLOROPLASTIC"/>
    <property type="match status" value="1"/>
</dbReference>
<feature type="transmembrane region" description="Helical" evidence="8">
    <location>
        <begin position="299"/>
        <end position="320"/>
    </location>
</feature>
<feature type="transmembrane region" description="Helical" evidence="8">
    <location>
        <begin position="239"/>
        <end position="259"/>
    </location>
</feature>
<dbReference type="RefSeq" id="WP_106502874.1">
    <property type="nucleotide sequence ID" value="NZ_PXXO01000007.1"/>
</dbReference>
<feature type="transmembrane region" description="Helical" evidence="8">
    <location>
        <begin position="448"/>
        <end position="467"/>
    </location>
</feature>
<evidence type="ECO:0000256" key="1">
    <source>
        <dbReference type="ARBA" id="ARBA00004127"/>
    </source>
</evidence>
<dbReference type="GO" id="GO:0012505">
    <property type="term" value="C:endomembrane system"/>
    <property type="evidence" value="ECO:0007669"/>
    <property type="project" value="UniProtKB-SubCell"/>
</dbReference>
<dbReference type="PRINTS" id="PR01437">
    <property type="entry name" value="NUOXDRDTASE4"/>
</dbReference>